<accession>A0A6I6MUQ0</accession>
<dbReference type="Pfam" id="PF13577">
    <property type="entry name" value="SnoaL_4"/>
    <property type="match status" value="1"/>
</dbReference>
<keyword evidence="3" id="KW-1185">Reference proteome</keyword>
<evidence type="ECO:0000259" key="1">
    <source>
        <dbReference type="Pfam" id="PF13577"/>
    </source>
</evidence>
<dbReference type="SUPFAM" id="SSF54427">
    <property type="entry name" value="NTF2-like"/>
    <property type="match status" value="1"/>
</dbReference>
<name>A0A6I6MUQ0_9CAUL</name>
<evidence type="ECO:0000313" key="3">
    <source>
        <dbReference type="Proteomes" id="UP000431269"/>
    </source>
</evidence>
<dbReference type="AlphaFoldDB" id="A0A6I6MUQ0"/>
<dbReference type="CDD" id="cd00531">
    <property type="entry name" value="NTF2_like"/>
    <property type="match status" value="1"/>
</dbReference>
<dbReference type="EMBL" id="CP047045">
    <property type="protein sequence ID" value="QGZ96184.1"/>
    <property type="molecule type" value="Genomic_DNA"/>
</dbReference>
<evidence type="ECO:0000313" key="2">
    <source>
        <dbReference type="EMBL" id="QGZ96184.1"/>
    </source>
</evidence>
<organism evidence="2 3">
    <name type="scientific">Terricaulis silvestris</name>
    <dbReference type="NCBI Taxonomy" id="2686094"/>
    <lineage>
        <taxon>Bacteria</taxon>
        <taxon>Pseudomonadati</taxon>
        <taxon>Pseudomonadota</taxon>
        <taxon>Alphaproteobacteria</taxon>
        <taxon>Caulobacterales</taxon>
        <taxon>Caulobacteraceae</taxon>
        <taxon>Terricaulis</taxon>
    </lineage>
</organism>
<gene>
    <name evidence="2" type="ORF">DSM104635_03042</name>
</gene>
<dbReference type="InterPro" id="IPR037401">
    <property type="entry name" value="SnoaL-like"/>
</dbReference>
<dbReference type="Proteomes" id="UP000431269">
    <property type="component" value="Chromosome"/>
</dbReference>
<protein>
    <recommendedName>
        <fullName evidence="1">SnoaL-like domain-containing protein</fullName>
    </recommendedName>
</protein>
<dbReference type="RefSeq" id="WP_158766991.1">
    <property type="nucleotide sequence ID" value="NZ_CP047045.1"/>
</dbReference>
<reference evidence="3" key="1">
    <citation type="submission" date="2019-12" db="EMBL/GenBank/DDBJ databases">
        <title>Complete genome of Terracaulis silvestris 0127_4.</title>
        <authorList>
            <person name="Vieira S."/>
            <person name="Riedel T."/>
            <person name="Sproer C."/>
            <person name="Pascual J."/>
            <person name="Boedeker C."/>
            <person name="Overmann J."/>
        </authorList>
    </citation>
    <scope>NUCLEOTIDE SEQUENCE [LARGE SCALE GENOMIC DNA]</scope>
    <source>
        <strain evidence="3">0127_4</strain>
    </source>
</reference>
<dbReference type="KEGG" id="tsv:DSM104635_03042"/>
<sequence length="186" mass="21860">MNDLTARLDRVESTLAIQQLPIRYAVAVDSRDIDAWLVLFAPDIDCGRRGVGRDALRSFIEPLLADFYRTAHLICGHMIDFQDADHATGRVYCRAEHEYGDQWIVQAICYFDTYERIDGVWFFRRREEDFWYSADLLERPQKADFARWPGPAPKFVPKMMVDRFQSWRDYWAKCAPEKITAATRKP</sequence>
<proteinExistence type="predicted"/>
<feature type="domain" description="SnoaL-like" evidence="1">
    <location>
        <begin position="10"/>
        <end position="126"/>
    </location>
</feature>
<dbReference type="Gene3D" id="3.10.450.50">
    <property type="match status" value="1"/>
</dbReference>
<dbReference type="InterPro" id="IPR032710">
    <property type="entry name" value="NTF2-like_dom_sf"/>
</dbReference>